<proteinExistence type="predicted"/>
<evidence type="ECO:0000313" key="2">
    <source>
        <dbReference type="Proteomes" id="UP000296049"/>
    </source>
</evidence>
<gene>
    <name evidence="1" type="ORF">Anapl_14407</name>
</gene>
<reference evidence="2" key="1">
    <citation type="journal article" date="2013" name="Nat. Genet.">
        <title>The duck genome and transcriptome provide insight into an avian influenza virus reservoir species.</title>
        <authorList>
            <person name="Huang Y."/>
            <person name="Li Y."/>
            <person name="Burt D.W."/>
            <person name="Chen H."/>
            <person name="Zhang Y."/>
            <person name="Qian W."/>
            <person name="Kim H."/>
            <person name="Gan S."/>
            <person name="Zhao Y."/>
            <person name="Li J."/>
            <person name="Yi K."/>
            <person name="Feng H."/>
            <person name="Zhu P."/>
            <person name="Li B."/>
            <person name="Liu Q."/>
            <person name="Fairley S."/>
            <person name="Magor K.E."/>
            <person name="Du Z."/>
            <person name="Hu X."/>
            <person name="Goodman L."/>
            <person name="Tafer H."/>
            <person name="Vignal A."/>
            <person name="Lee T."/>
            <person name="Kim K.W."/>
            <person name="Sheng Z."/>
            <person name="An Y."/>
            <person name="Searle S."/>
            <person name="Herrero J."/>
            <person name="Groenen M.A."/>
            <person name="Crooijmans R.P."/>
            <person name="Faraut T."/>
            <person name="Cai Q."/>
            <person name="Webster R.G."/>
            <person name="Aldridge J.R."/>
            <person name="Warren W.C."/>
            <person name="Bartschat S."/>
            <person name="Kehr S."/>
            <person name="Marz M."/>
            <person name="Stadler P.F."/>
            <person name="Smith J."/>
            <person name="Kraus R.H."/>
            <person name="Zhao Y."/>
            <person name="Ren L."/>
            <person name="Fei J."/>
            <person name="Morisson M."/>
            <person name="Kaiser P."/>
            <person name="Griffin D.K."/>
            <person name="Rao M."/>
            <person name="Pitel F."/>
            <person name="Wang J."/>
            <person name="Li N."/>
        </authorList>
    </citation>
    <scope>NUCLEOTIDE SEQUENCE [LARGE SCALE GENOMIC DNA]</scope>
</reference>
<sequence>MIRMNGVRSGPNIPFPHSQQWELDILYHTETQSYLHESPQLTALGRWHGQVEATLIVTYNGQRKLTGNLRAFQTFRLKHFRVVPRVWQNSVVAKPTCEELLCHRAVPFVKGESGGGSDDLRGSSNSTAAFVVRVSVKHCKSIHHRKVVRCWHCCCRTVQNRLPLRKKQQEVYILPIDAPGQECCLSPLVVHTLLKHPESEGIQVWYPGARDDQMAAGYESGVRCVLLPSSTLHGHRHFVLP</sequence>
<keyword evidence="2" id="KW-1185">Reference proteome</keyword>
<accession>R0JE73</accession>
<organism evidence="1 2">
    <name type="scientific">Anas platyrhynchos</name>
    <name type="common">Mallard</name>
    <name type="synonym">Anas boschas</name>
    <dbReference type="NCBI Taxonomy" id="8839"/>
    <lineage>
        <taxon>Eukaryota</taxon>
        <taxon>Metazoa</taxon>
        <taxon>Chordata</taxon>
        <taxon>Craniata</taxon>
        <taxon>Vertebrata</taxon>
        <taxon>Euteleostomi</taxon>
        <taxon>Archelosauria</taxon>
        <taxon>Archosauria</taxon>
        <taxon>Dinosauria</taxon>
        <taxon>Saurischia</taxon>
        <taxon>Theropoda</taxon>
        <taxon>Coelurosauria</taxon>
        <taxon>Aves</taxon>
        <taxon>Neognathae</taxon>
        <taxon>Galloanserae</taxon>
        <taxon>Anseriformes</taxon>
        <taxon>Anatidae</taxon>
        <taxon>Anatinae</taxon>
        <taxon>Anas</taxon>
    </lineage>
</organism>
<dbReference type="EMBL" id="KB744248">
    <property type="protein sequence ID" value="EOA95560.1"/>
    <property type="molecule type" value="Genomic_DNA"/>
</dbReference>
<dbReference type="Proteomes" id="UP000296049">
    <property type="component" value="Unassembled WGS sequence"/>
</dbReference>
<evidence type="ECO:0000313" key="1">
    <source>
        <dbReference type="EMBL" id="EOA95560.1"/>
    </source>
</evidence>
<protein>
    <submittedName>
        <fullName evidence="1">Uncharacterized protein</fullName>
    </submittedName>
</protein>
<dbReference type="AlphaFoldDB" id="R0JE73"/>
<name>R0JE73_ANAPL</name>